<keyword evidence="3" id="KW-1185">Reference proteome</keyword>
<dbReference type="EMBL" id="JAGMUV010000004">
    <property type="protein sequence ID" value="KAH7161640.1"/>
    <property type="molecule type" value="Genomic_DNA"/>
</dbReference>
<dbReference type="Proteomes" id="UP000738349">
    <property type="component" value="Unassembled WGS sequence"/>
</dbReference>
<dbReference type="InterPro" id="IPR001810">
    <property type="entry name" value="F-box_dom"/>
</dbReference>
<dbReference type="PROSITE" id="PS50181">
    <property type="entry name" value="FBOX"/>
    <property type="match status" value="1"/>
</dbReference>
<dbReference type="AlphaFoldDB" id="A0A9P9FF40"/>
<gene>
    <name evidence="2" type="ORF">EDB81DRAFT_867029</name>
</gene>
<reference evidence="2" key="1">
    <citation type="journal article" date="2021" name="Nat. Commun.">
        <title>Genetic determinants of endophytism in the Arabidopsis root mycobiome.</title>
        <authorList>
            <person name="Mesny F."/>
            <person name="Miyauchi S."/>
            <person name="Thiergart T."/>
            <person name="Pickel B."/>
            <person name="Atanasova L."/>
            <person name="Karlsson M."/>
            <person name="Huettel B."/>
            <person name="Barry K.W."/>
            <person name="Haridas S."/>
            <person name="Chen C."/>
            <person name="Bauer D."/>
            <person name="Andreopoulos W."/>
            <person name="Pangilinan J."/>
            <person name="LaButti K."/>
            <person name="Riley R."/>
            <person name="Lipzen A."/>
            <person name="Clum A."/>
            <person name="Drula E."/>
            <person name="Henrissat B."/>
            <person name="Kohler A."/>
            <person name="Grigoriev I.V."/>
            <person name="Martin F.M."/>
            <person name="Hacquard S."/>
        </authorList>
    </citation>
    <scope>NUCLEOTIDE SEQUENCE</scope>
    <source>
        <strain evidence="2">MPI-CAGE-AT-0147</strain>
    </source>
</reference>
<dbReference type="Pfam" id="PF00646">
    <property type="entry name" value="F-box"/>
    <property type="match status" value="1"/>
</dbReference>
<sequence length="520" mass="59933">MDSKTPITFANLPPEIIDQVFSTLPAAPLRNLRLVNRQFGAIATAWAFRHVRLGARQGCYDHRHFAWIAQSEQLRPLVREVTCDTWLGPTALHCDHFAFKHPSDFLNALPLLRCFHNMTSLHLRFSEHTRHDDDIDAMDTETDNFRFRVLDTVFNCLAGTWSAERQLEIDEEVLPYSFEADYETAPAEVADMGPIPIRELTVSNLSDYHDERFTQSEVIKKVISSSHLRDLKLSITLQEVENDHHGDEYIPAGALWFREKYDMFKSLPRTWLFPSLAGNLGVLSLYSRDYWGWNPRIDFRAVRPGSGPDAGFPNLKVLALGSYVFRQMNGSGGLEELYLDRCPILIQADMMRPLTTVPPSSAQIQTHHILPRWRESMKALKVFKMGHSSWDSAPMQTMDVWCCEYGYQERNHEGLETLLHHNNFRSFNSPSPPPNKHDKILLGGLEEYRYGTGINQHPKRQTAYIYFDIGIGPSQWCPIYWPPVAYPWQPQLDYEVKTTANESWALIVERAQERQRGETP</sequence>
<dbReference type="InterPro" id="IPR036047">
    <property type="entry name" value="F-box-like_dom_sf"/>
</dbReference>
<organism evidence="2 3">
    <name type="scientific">Dactylonectria macrodidyma</name>
    <dbReference type="NCBI Taxonomy" id="307937"/>
    <lineage>
        <taxon>Eukaryota</taxon>
        <taxon>Fungi</taxon>
        <taxon>Dikarya</taxon>
        <taxon>Ascomycota</taxon>
        <taxon>Pezizomycotina</taxon>
        <taxon>Sordariomycetes</taxon>
        <taxon>Hypocreomycetidae</taxon>
        <taxon>Hypocreales</taxon>
        <taxon>Nectriaceae</taxon>
        <taxon>Dactylonectria</taxon>
    </lineage>
</organism>
<proteinExistence type="predicted"/>
<dbReference type="OrthoDB" id="3140657at2759"/>
<evidence type="ECO:0000313" key="2">
    <source>
        <dbReference type="EMBL" id="KAH7161640.1"/>
    </source>
</evidence>
<dbReference type="PANTHER" id="PTHR42057">
    <property type="entry name" value="F-BOX DOMAIN PROTEIN (AFU_ORTHOLOGUE AFUA_4G00200)"/>
    <property type="match status" value="1"/>
</dbReference>
<dbReference type="PANTHER" id="PTHR42057:SF2">
    <property type="entry name" value="F-BOX DOMAIN PROTEIN (AFU_ORTHOLOGUE AFUA_4G00200)-RELATED"/>
    <property type="match status" value="1"/>
</dbReference>
<evidence type="ECO:0000259" key="1">
    <source>
        <dbReference type="PROSITE" id="PS50181"/>
    </source>
</evidence>
<accession>A0A9P9FF40</accession>
<dbReference type="SUPFAM" id="SSF81383">
    <property type="entry name" value="F-box domain"/>
    <property type="match status" value="1"/>
</dbReference>
<protein>
    <recommendedName>
        <fullName evidence="1">F-box domain-containing protein</fullName>
    </recommendedName>
</protein>
<name>A0A9P9FF40_9HYPO</name>
<evidence type="ECO:0000313" key="3">
    <source>
        <dbReference type="Proteomes" id="UP000738349"/>
    </source>
</evidence>
<feature type="domain" description="F-box" evidence="1">
    <location>
        <begin position="6"/>
        <end position="51"/>
    </location>
</feature>
<comment type="caution">
    <text evidence="2">The sequence shown here is derived from an EMBL/GenBank/DDBJ whole genome shotgun (WGS) entry which is preliminary data.</text>
</comment>